<dbReference type="Pfam" id="PF20431">
    <property type="entry name" value="E_motif"/>
    <property type="match status" value="1"/>
</dbReference>
<dbReference type="InterPro" id="IPR011990">
    <property type="entry name" value="TPR-like_helical_dom_sf"/>
</dbReference>
<keyword evidence="1" id="KW-0677">Repeat</keyword>
<dbReference type="OrthoDB" id="185373at2759"/>
<dbReference type="PANTHER" id="PTHR47926:SF386">
    <property type="entry name" value="PENTATRICOPEPTIDE REPEAT-CONTAINING PROTEIN"/>
    <property type="match status" value="1"/>
</dbReference>
<comment type="caution">
    <text evidence="3">The sequence shown here is derived from an EMBL/GenBank/DDBJ whole genome shotgun (WGS) entry which is preliminary data.</text>
</comment>
<dbReference type="Pfam" id="PF13041">
    <property type="entry name" value="PPR_2"/>
    <property type="match status" value="1"/>
</dbReference>
<feature type="repeat" description="PPR" evidence="2">
    <location>
        <begin position="533"/>
        <end position="567"/>
    </location>
</feature>
<dbReference type="FunFam" id="1.25.40.10:FF:000393">
    <property type="entry name" value="Pentatricopeptide repeat-containing protein At1g20230"/>
    <property type="match status" value="1"/>
</dbReference>
<dbReference type="PANTHER" id="PTHR47926">
    <property type="entry name" value="PENTATRICOPEPTIDE REPEAT-CONTAINING PROTEIN"/>
    <property type="match status" value="1"/>
</dbReference>
<dbReference type="NCBIfam" id="TIGR00756">
    <property type="entry name" value="PPR"/>
    <property type="match status" value="8"/>
</dbReference>
<sequence length="853" mass="95097">MLEPVTHSLPAPAPPVNHDSISTYKLTSVPFQRLNPSHQPVLISPPNNHTNLTLLDKPINTTTYASILDSCKCPILGKQTHAHTLKIGFHAHEFVETKLLQMYGRCGCLEDATLLFDKMLLRNLYTWTAILSLYVDLELFYEAFSLFQELQFEDIGLEFFVLPVVFKICSGLGTIDLGKQLHGIVIKYQFAANIYVANALIDMYGKFGSLDDAKKVLSRIPQRDCVSWNSVMTACAINGLVNEALEFLEKMSSLDNLTPNVVSWSAVIGGFSQNGYDHEAIEMLFRMLAEGLRPNARTLASVLPACARLRELSLGKEIHGYITRHGFMFNPFVVNGLVDVYRRSADMVSALKLFSKFSVKNAVSWNTIIVGYCENGDVSKAKEIFDQMELLGIEKDITSWNSMISGYVDNFLFCEALAMLKDLMMEDRVEPNSFTLGSALTACADLASLRQGKEIHSYAIVKGLQSDTFVGGALVDMYFKCGDLVAAQLAFNEVTERNTATWNALISGYARYNHIQHVEILLQKMKDIGFEPNVYTWNGIIAGYVENGHHALAMKLFTELQTLNLRPDIYTVGTILTACSRFATIERGKQVHAHSIRCVYDSDVHIGAALVDMYAKCGSIERALLAYNRITNPSLVSHNAMLTAYALHGLGEEGIGFFRKMLAHGFRPDHVTFLSVLSSCVHAGSVDTGYELFDLMGFYNLKPTLKHYTCMVDLLSRAGRIIEAYELIKKIPLEPDSVMWGALLGGCVLSRNVDIGEIAAEKLIELEPSNAGNYVLLANLYAYAARWSDLARMREVIKNGRMEKNPGCSWIEDRGEIHVFLAGDKYHKRAKEIYSALDNLTHQMKIGFVITTG</sequence>
<feature type="repeat" description="PPR" evidence="2">
    <location>
        <begin position="396"/>
        <end position="431"/>
    </location>
</feature>
<dbReference type="GO" id="GO:0003723">
    <property type="term" value="F:RNA binding"/>
    <property type="evidence" value="ECO:0007669"/>
    <property type="project" value="InterPro"/>
</dbReference>
<accession>A0A1Q3CRG6</accession>
<name>A0A1Q3CRG6_CEPFO</name>
<reference evidence="4" key="1">
    <citation type="submission" date="2016-04" db="EMBL/GenBank/DDBJ databases">
        <title>Cephalotus genome sequencing.</title>
        <authorList>
            <person name="Fukushima K."/>
            <person name="Hasebe M."/>
            <person name="Fang X."/>
        </authorList>
    </citation>
    <scope>NUCLEOTIDE SEQUENCE [LARGE SCALE GENOMIC DNA]</scope>
    <source>
        <strain evidence="4">cv. St1</strain>
    </source>
</reference>
<proteinExistence type="predicted"/>
<dbReference type="InParanoid" id="A0A1Q3CRG6"/>
<dbReference type="InterPro" id="IPR002885">
    <property type="entry name" value="PPR_rpt"/>
</dbReference>
<feature type="repeat" description="PPR" evidence="2">
    <location>
        <begin position="669"/>
        <end position="703"/>
    </location>
</feature>
<evidence type="ECO:0000256" key="2">
    <source>
        <dbReference type="PROSITE-ProRule" id="PRU00708"/>
    </source>
</evidence>
<evidence type="ECO:0000313" key="4">
    <source>
        <dbReference type="Proteomes" id="UP000187406"/>
    </source>
</evidence>
<dbReference type="PROSITE" id="PS51375">
    <property type="entry name" value="PPR"/>
    <property type="match status" value="8"/>
</dbReference>
<organism evidence="3 4">
    <name type="scientific">Cephalotus follicularis</name>
    <name type="common">Albany pitcher plant</name>
    <dbReference type="NCBI Taxonomy" id="3775"/>
    <lineage>
        <taxon>Eukaryota</taxon>
        <taxon>Viridiplantae</taxon>
        <taxon>Streptophyta</taxon>
        <taxon>Embryophyta</taxon>
        <taxon>Tracheophyta</taxon>
        <taxon>Spermatophyta</taxon>
        <taxon>Magnoliopsida</taxon>
        <taxon>eudicotyledons</taxon>
        <taxon>Gunneridae</taxon>
        <taxon>Pentapetalae</taxon>
        <taxon>rosids</taxon>
        <taxon>fabids</taxon>
        <taxon>Oxalidales</taxon>
        <taxon>Cephalotaceae</taxon>
        <taxon>Cephalotus</taxon>
    </lineage>
</organism>
<feature type="repeat" description="PPR" evidence="2">
    <location>
        <begin position="361"/>
        <end position="395"/>
    </location>
</feature>
<dbReference type="Pfam" id="PF01535">
    <property type="entry name" value="PPR"/>
    <property type="match status" value="10"/>
</dbReference>
<dbReference type="InterPro" id="IPR046960">
    <property type="entry name" value="PPR_At4g14850-like_plant"/>
</dbReference>
<dbReference type="Proteomes" id="UP000187406">
    <property type="component" value="Unassembled WGS sequence"/>
</dbReference>
<keyword evidence="4" id="KW-1185">Reference proteome</keyword>
<dbReference type="FunFam" id="1.25.40.10:FF:000090">
    <property type="entry name" value="Pentatricopeptide repeat-containing protein, chloroplastic"/>
    <property type="match status" value="1"/>
</dbReference>
<dbReference type="EMBL" id="BDDD01002726">
    <property type="protein sequence ID" value="GAV82829.1"/>
    <property type="molecule type" value="Genomic_DNA"/>
</dbReference>
<evidence type="ECO:0000256" key="1">
    <source>
        <dbReference type="ARBA" id="ARBA00022737"/>
    </source>
</evidence>
<dbReference type="FunCoup" id="A0A1Q3CRG6">
    <property type="interactions" value="1357"/>
</dbReference>
<feature type="repeat" description="PPR" evidence="2">
    <location>
        <begin position="634"/>
        <end position="668"/>
    </location>
</feature>
<dbReference type="AlphaFoldDB" id="A0A1Q3CRG6"/>
<dbReference type="Gene3D" id="1.25.40.10">
    <property type="entry name" value="Tetratricopeptide repeat domain"/>
    <property type="match status" value="5"/>
</dbReference>
<evidence type="ECO:0000313" key="3">
    <source>
        <dbReference type="EMBL" id="GAV82829.1"/>
    </source>
</evidence>
<dbReference type="InterPro" id="IPR046848">
    <property type="entry name" value="E_motif"/>
</dbReference>
<protein>
    <submittedName>
        <fullName evidence="3">PPR domain-containing protein/PPR_1 domain-containing protein/PPR_2 domain-containing protein</fullName>
    </submittedName>
</protein>
<feature type="repeat" description="PPR" evidence="2">
    <location>
        <begin position="498"/>
        <end position="532"/>
    </location>
</feature>
<gene>
    <name evidence="3" type="ORF">CFOL_v3_26280</name>
</gene>
<dbReference type="GO" id="GO:0009451">
    <property type="term" value="P:RNA modification"/>
    <property type="evidence" value="ECO:0007669"/>
    <property type="project" value="InterPro"/>
</dbReference>
<feature type="repeat" description="PPR" evidence="2">
    <location>
        <begin position="224"/>
        <end position="254"/>
    </location>
</feature>
<dbReference type="Pfam" id="PF12854">
    <property type="entry name" value="PPR_1"/>
    <property type="match status" value="1"/>
</dbReference>
<feature type="repeat" description="PPR" evidence="2">
    <location>
        <begin position="260"/>
        <end position="294"/>
    </location>
</feature>